<dbReference type="Pfam" id="PF00497">
    <property type="entry name" value="SBP_bac_3"/>
    <property type="match status" value="1"/>
</dbReference>
<feature type="chain" id="PRO_5047012301" evidence="5">
    <location>
        <begin position="24"/>
        <end position="277"/>
    </location>
</feature>
<evidence type="ECO:0000256" key="3">
    <source>
        <dbReference type="ARBA" id="ARBA00022729"/>
    </source>
</evidence>
<dbReference type="PANTHER" id="PTHR35936">
    <property type="entry name" value="MEMBRANE-BOUND LYTIC MUREIN TRANSGLYCOSYLASE F"/>
    <property type="match status" value="1"/>
</dbReference>
<dbReference type="InterPro" id="IPR018313">
    <property type="entry name" value="SBP_3_CS"/>
</dbReference>
<keyword evidence="8" id="KW-1185">Reference proteome</keyword>
<dbReference type="SMART" id="SM00062">
    <property type="entry name" value="PBPb"/>
    <property type="match status" value="1"/>
</dbReference>
<sequence length="277" mass="30139">MKKLIFSALISSMLLGIVGCGTSGSGSSSQPNNTTPPADQAASQGLLEKVKADKKLVIGTEGTYSPFTFHDQSGKLTGYDVDVATEVAKRLGVEPVFQETQWDAMFAGLDSKRFDVIANQVGIRPDRQEKYDFSKPYSVSHAVLVTNKSNSTVKDFKDIKGLKAGQSMTSNYADLARSNGAEIVAVDNFNQAIDLIATNRVDVVLNDNLTVLDFLKHKPDAPIKIVAKNEEGQPTAFMYRKGSTDLAEAMSKVLDEMQQDGTLKTISEKWFGEDISK</sequence>
<reference evidence="7 8" key="1">
    <citation type="submission" date="2015-09" db="EMBL/GenBank/DDBJ databases">
        <title>Genome sequencing project for genomic taxonomy and phylogenomics of Bacillus-like bacteria.</title>
        <authorList>
            <person name="Liu B."/>
            <person name="Wang J."/>
            <person name="Zhu Y."/>
            <person name="Liu G."/>
            <person name="Chen Q."/>
            <person name="Chen Z."/>
            <person name="Lan J."/>
            <person name="Che J."/>
            <person name="Ge C."/>
            <person name="Shi H."/>
            <person name="Pan Z."/>
            <person name="Liu X."/>
        </authorList>
    </citation>
    <scope>NUCLEOTIDE SEQUENCE [LARGE SCALE GENOMIC DNA]</scope>
    <source>
        <strain evidence="7 8">DSM 8552</strain>
    </source>
</reference>
<dbReference type="PROSITE" id="PS01039">
    <property type="entry name" value="SBP_BACTERIAL_3"/>
    <property type="match status" value="1"/>
</dbReference>
<evidence type="ECO:0000256" key="1">
    <source>
        <dbReference type="ARBA" id="ARBA00004196"/>
    </source>
</evidence>
<evidence type="ECO:0000259" key="6">
    <source>
        <dbReference type="SMART" id="SM00062"/>
    </source>
</evidence>
<evidence type="ECO:0000256" key="2">
    <source>
        <dbReference type="ARBA" id="ARBA00010333"/>
    </source>
</evidence>
<feature type="domain" description="Solute-binding protein family 3/N-terminal" evidence="6">
    <location>
        <begin position="55"/>
        <end position="274"/>
    </location>
</feature>
<dbReference type="EMBL" id="LJJB01000010">
    <property type="protein sequence ID" value="KQL45640.1"/>
    <property type="molecule type" value="Genomic_DNA"/>
</dbReference>
<dbReference type="PANTHER" id="PTHR35936:SF34">
    <property type="entry name" value="ABC TRANSPORTER EXTRACELLULAR-BINDING PROTEIN YCKB-RELATED"/>
    <property type="match status" value="1"/>
</dbReference>
<keyword evidence="3 5" id="KW-0732">Signal</keyword>
<evidence type="ECO:0000256" key="4">
    <source>
        <dbReference type="RuleBase" id="RU003744"/>
    </source>
</evidence>
<proteinExistence type="inferred from homology"/>
<evidence type="ECO:0000256" key="5">
    <source>
        <dbReference type="SAM" id="SignalP"/>
    </source>
</evidence>
<protein>
    <submittedName>
        <fullName evidence="7">Amino acid ABC transporter substrate-binding protein</fullName>
    </submittedName>
</protein>
<comment type="similarity">
    <text evidence="2 4">Belongs to the bacterial solute-binding protein 3 family.</text>
</comment>
<dbReference type="SUPFAM" id="SSF53850">
    <property type="entry name" value="Periplasmic binding protein-like II"/>
    <property type="match status" value="1"/>
</dbReference>
<evidence type="ECO:0000313" key="8">
    <source>
        <dbReference type="Proteomes" id="UP000051063"/>
    </source>
</evidence>
<dbReference type="InterPro" id="IPR001638">
    <property type="entry name" value="Solute-binding_3/MltF_N"/>
</dbReference>
<accession>A0ABR5N4T1</accession>
<gene>
    <name evidence="7" type="ORF">AN963_11300</name>
</gene>
<feature type="signal peptide" evidence="5">
    <location>
        <begin position="1"/>
        <end position="23"/>
    </location>
</feature>
<dbReference type="RefSeq" id="WP_055744703.1">
    <property type="nucleotide sequence ID" value="NZ_LJJB01000010.1"/>
</dbReference>
<name>A0ABR5N4T1_BRECH</name>
<dbReference type="Gene3D" id="3.40.190.10">
    <property type="entry name" value="Periplasmic binding protein-like II"/>
    <property type="match status" value="2"/>
</dbReference>
<dbReference type="PROSITE" id="PS51257">
    <property type="entry name" value="PROKAR_LIPOPROTEIN"/>
    <property type="match status" value="1"/>
</dbReference>
<comment type="caution">
    <text evidence="7">The sequence shown here is derived from an EMBL/GenBank/DDBJ whole genome shotgun (WGS) entry which is preliminary data.</text>
</comment>
<evidence type="ECO:0000313" key="7">
    <source>
        <dbReference type="EMBL" id="KQL45640.1"/>
    </source>
</evidence>
<dbReference type="Proteomes" id="UP000051063">
    <property type="component" value="Unassembled WGS sequence"/>
</dbReference>
<dbReference type="CDD" id="cd13711">
    <property type="entry name" value="PBP2_Ngo0372_TcyA"/>
    <property type="match status" value="1"/>
</dbReference>
<organism evidence="7 8">
    <name type="scientific">Brevibacillus choshinensis</name>
    <dbReference type="NCBI Taxonomy" id="54911"/>
    <lineage>
        <taxon>Bacteria</taxon>
        <taxon>Bacillati</taxon>
        <taxon>Bacillota</taxon>
        <taxon>Bacilli</taxon>
        <taxon>Bacillales</taxon>
        <taxon>Paenibacillaceae</taxon>
        <taxon>Brevibacillus</taxon>
    </lineage>
</organism>
<comment type="subcellular location">
    <subcellularLocation>
        <location evidence="1">Cell envelope</location>
    </subcellularLocation>
</comment>